<feature type="region of interest" description="Disordered" evidence="1">
    <location>
        <begin position="24"/>
        <end position="60"/>
    </location>
</feature>
<feature type="compositionally biased region" description="Polar residues" evidence="1">
    <location>
        <begin position="213"/>
        <end position="222"/>
    </location>
</feature>
<evidence type="ECO:0000313" key="3">
    <source>
        <dbReference type="WormBase" id="Bm4621"/>
    </source>
</evidence>
<accession>A0A0J9XR15</accession>
<protein>
    <submittedName>
        <fullName evidence="2">Bm4621</fullName>
    </submittedName>
</protein>
<feature type="region of interest" description="Disordered" evidence="1">
    <location>
        <begin position="199"/>
        <end position="270"/>
    </location>
</feature>
<reference evidence="2" key="2">
    <citation type="submission" date="2012-12" db="EMBL/GenBank/DDBJ databases">
        <authorList>
            <person name="Gao Y.W."/>
            <person name="Fan S.T."/>
            <person name="Sun H.T."/>
            <person name="Wang Z."/>
            <person name="Gao X.L."/>
            <person name="Li Y.G."/>
            <person name="Wang T.C."/>
            <person name="Zhang K."/>
            <person name="Xu W.W."/>
            <person name="Yu Z.J."/>
            <person name="Xia X.Z."/>
        </authorList>
    </citation>
    <scope>NUCLEOTIDE SEQUENCE</scope>
    <source>
        <strain evidence="2">FR3</strain>
    </source>
</reference>
<evidence type="ECO:0000313" key="2">
    <source>
        <dbReference type="EMBL" id="CDP93306.1"/>
    </source>
</evidence>
<sequence length="281" mass="31225">MENNVVLTTTPAAVKSISTEETDLFPETTGTNNHPVGTLCSVSGPGSGSRSQKSKKRQNQKTFSLMDIFDMHKGIGSWESPDGKQVSNAMQRASASQQGDWDQYQNTDGNMHPSLLGLDRATHSRNVDLANLPDRPPFEVKVTNINYKSSDSDLFYFFGGESNVSHQIFNFVSCQVLIAVNKKLLRELQGRSLRISLRDHQPRPSVGDHQSRLHFSSSNVGPNNAYGHYRNNGSCHEGGYNTLPHPRRGPPPVPYHAYNSDGRNNRLPLQHCSSYRGRGLF</sequence>
<gene>
    <name evidence="2 3" type="ORF">Bm4621</name>
    <name evidence="2" type="ORF">BM_Bm4621</name>
</gene>
<proteinExistence type="predicted"/>
<dbReference type="WormBase" id="Bm4621">
    <property type="protein sequence ID" value="BM46349"/>
    <property type="gene ID" value="WBGene00224882"/>
</dbReference>
<dbReference type="EMBL" id="LN856867">
    <property type="protein sequence ID" value="CDP93306.1"/>
    <property type="molecule type" value="Genomic_DNA"/>
</dbReference>
<organism evidence="2">
    <name type="scientific">Brugia malayi</name>
    <name type="common">Filarial nematode worm</name>
    <dbReference type="NCBI Taxonomy" id="6279"/>
    <lineage>
        <taxon>Eukaryota</taxon>
        <taxon>Metazoa</taxon>
        <taxon>Ecdysozoa</taxon>
        <taxon>Nematoda</taxon>
        <taxon>Chromadorea</taxon>
        <taxon>Rhabditida</taxon>
        <taxon>Spirurina</taxon>
        <taxon>Spiruromorpha</taxon>
        <taxon>Filarioidea</taxon>
        <taxon>Onchocercidae</taxon>
        <taxon>Brugia</taxon>
    </lineage>
</organism>
<name>A0A0J9XR15_BRUMA</name>
<reference evidence="2" key="1">
    <citation type="journal article" date="2007" name="Science">
        <title>Draft genome of the filarial nematode parasite Brugia malayi.</title>
        <authorList>
            <person name="Ghedin E."/>
            <person name="Wang S."/>
            <person name="Spiro D."/>
            <person name="Caler E."/>
            <person name="Zhao Q."/>
            <person name="Crabtree J."/>
            <person name="Allen J.E."/>
            <person name="Delcher A.L."/>
            <person name="Guiliano D.B."/>
            <person name="Miranda-Saavedra D."/>
            <person name="Angiuoli S.V."/>
            <person name="Creasy T."/>
            <person name="Amedeo P."/>
            <person name="Haas B."/>
            <person name="El-Sayed N.M."/>
            <person name="Wortman J.R."/>
            <person name="Feldblyum T."/>
            <person name="Tallon L."/>
            <person name="Schatz M."/>
            <person name="Shumway M."/>
            <person name="Koo H."/>
            <person name="Salzberg S.L."/>
            <person name="Schobel S."/>
            <person name="Pertea M."/>
            <person name="Pop M."/>
            <person name="White O."/>
            <person name="Barton G.J."/>
            <person name="Carlow C.K."/>
            <person name="Crawford M.J."/>
            <person name="Daub J."/>
            <person name="Dimmic M.W."/>
            <person name="Estes C.F."/>
            <person name="Foster J.M."/>
            <person name="Ganatra M."/>
            <person name="Gregory W.F."/>
            <person name="Johnson N.M."/>
            <person name="Jin J."/>
            <person name="Komuniecki R."/>
            <person name="Korf I."/>
            <person name="Kumar S."/>
            <person name="Laney S."/>
            <person name="Li B.W."/>
            <person name="Li W."/>
            <person name="Lindblom T.H."/>
            <person name="Lustigman S."/>
            <person name="Ma D."/>
            <person name="Maina C.V."/>
            <person name="Martin D.M."/>
            <person name="McCarter J.P."/>
            <person name="McReynolds L."/>
            <person name="Mitreva M."/>
            <person name="Nutman T.B."/>
            <person name="Parkinson J."/>
            <person name="Peregrin-Alvarez J.M."/>
            <person name="Poole C."/>
            <person name="Ren Q."/>
            <person name="Saunders L."/>
            <person name="Sluder A.E."/>
            <person name="Smith K."/>
            <person name="Stanke M."/>
            <person name="Unnasch T.R."/>
            <person name="Ware J."/>
            <person name="Wei A.D."/>
            <person name="Weil G."/>
            <person name="Williams D.J."/>
            <person name="Zhang Y."/>
            <person name="Williams S.A."/>
            <person name="Fraser-Liggett C."/>
            <person name="Slatko B."/>
            <person name="Blaxter M.L."/>
            <person name="Scott A.L."/>
        </authorList>
    </citation>
    <scope>NUCLEOTIDE SEQUENCE</scope>
    <source>
        <strain evidence="2">FR3</strain>
    </source>
</reference>
<evidence type="ECO:0000256" key="1">
    <source>
        <dbReference type="SAM" id="MobiDB-lite"/>
    </source>
</evidence>
<dbReference type="AlphaFoldDB" id="A0A0J9XR15"/>